<proteinExistence type="inferred from homology"/>
<dbReference type="RefSeq" id="WP_171153073.1">
    <property type="nucleotide sequence ID" value="NZ_JABENB010000001.1"/>
</dbReference>
<comment type="caution">
    <text evidence="3">The sequence shown here is derived from an EMBL/GenBank/DDBJ whole genome shotgun (WGS) entry which is preliminary data.</text>
</comment>
<evidence type="ECO:0000259" key="2">
    <source>
        <dbReference type="PROSITE" id="PS00624"/>
    </source>
</evidence>
<dbReference type="GO" id="GO:0050660">
    <property type="term" value="F:flavin adenine dinucleotide binding"/>
    <property type="evidence" value="ECO:0007669"/>
    <property type="project" value="InterPro"/>
</dbReference>
<feature type="domain" description="Glucose-methanol-choline oxidoreductase N-terminal" evidence="2">
    <location>
        <begin position="317"/>
        <end position="331"/>
    </location>
</feature>
<dbReference type="Pfam" id="PF00732">
    <property type="entry name" value="GMC_oxred_N"/>
    <property type="match status" value="1"/>
</dbReference>
<evidence type="ECO:0000256" key="1">
    <source>
        <dbReference type="ARBA" id="ARBA00010790"/>
    </source>
</evidence>
<dbReference type="Gene3D" id="3.50.50.60">
    <property type="entry name" value="FAD/NAD(P)-binding domain"/>
    <property type="match status" value="1"/>
</dbReference>
<dbReference type="Proteomes" id="UP000557772">
    <property type="component" value="Unassembled WGS sequence"/>
</dbReference>
<gene>
    <name evidence="3" type="ORF">HJ588_06130</name>
</gene>
<sequence length="616" mass="66298">MAESAATAGEYDFVIVGSGAGGGPLAANLALAGHSVLVLEAGDDHACPYYSVPIMQAYASEDAAMRWDFFVRHWDEDAEQRRDGKFVPEHDGVLYPRGSTLGGSTAISALVTIYPHPDDWDRLAALTGDDGFAATAMREHFQRLEAWRGADAEPLPGDDAATRDAKALHGTDGWLGTTRANPKLAGREPMFLDVIGAMESTARERFGIPQEVSLPRDPNAADTPADFEGMTFIPVAVQDGHRNGSRERLQSVQAQVPGKLEIRLGALATRVVFEDDRAIGVEYLAGEHLYAASPEAATPDPQLQFVRARREVILAGGAFNTPQLLMLSGIGPREHLDEHGVAVRADLPGVGANLHDRYEVSVVTELAKDYSIFEGEDLDVPHGSEQGDSLYAEWRDDADGPYATNGSLAAIIARSQSRRPGDDSDLIVFALPIEFRGYYPGYAKDAVAHHDRLSVLVLKGHTNNRAGTVRLRSADPTDVPEIGFRYFEEGSPGFEQDLDGVVDGVEIARDIVAHLPAGVPVKSELLPGAAVSDRTQLRDYVRDNAWGHHACGTARIGRDDDPGAVLDGDFRVRGVQGLRVVDASVFPDIPGFFIATAVYLISEKASAAIISEYADG</sequence>
<protein>
    <submittedName>
        <fullName evidence="3">GMC family oxidoreductase</fullName>
    </submittedName>
</protein>
<dbReference type="PANTHER" id="PTHR11552">
    <property type="entry name" value="GLUCOSE-METHANOL-CHOLINE GMC OXIDOREDUCTASE"/>
    <property type="match status" value="1"/>
</dbReference>
<keyword evidence="4" id="KW-1185">Reference proteome</keyword>
<dbReference type="SUPFAM" id="SSF51905">
    <property type="entry name" value="FAD/NAD(P)-binding domain"/>
    <property type="match status" value="1"/>
</dbReference>
<reference evidence="3 4" key="1">
    <citation type="submission" date="2020-05" db="EMBL/GenBank/DDBJ databases">
        <title>Flexivirga sp. ID2601S isolated from air conditioner.</title>
        <authorList>
            <person name="Kim D.H."/>
        </authorList>
    </citation>
    <scope>NUCLEOTIDE SEQUENCE [LARGE SCALE GENOMIC DNA]</scope>
    <source>
        <strain evidence="3 4">ID2601S</strain>
    </source>
</reference>
<dbReference type="Pfam" id="PF05199">
    <property type="entry name" value="GMC_oxred_C"/>
    <property type="match status" value="1"/>
</dbReference>
<dbReference type="Gene3D" id="3.30.560.10">
    <property type="entry name" value="Glucose Oxidase, domain 3"/>
    <property type="match status" value="1"/>
</dbReference>
<dbReference type="InterPro" id="IPR036188">
    <property type="entry name" value="FAD/NAD-bd_sf"/>
</dbReference>
<dbReference type="PANTHER" id="PTHR11552:SF213">
    <property type="entry name" value="DEHYDROGENASE, PUTATIVE-RELATED"/>
    <property type="match status" value="1"/>
</dbReference>
<dbReference type="EMBL" id="JABENB010000001">
    <property type="protein sequence ID" value="NNG38853.1"/>
    <property type="molecule type" value="Genomic_DNA"/>
</dbReference>
<dbReference type="PROSITE" id="PS00624">
    <property type="entry name" value="GMC_OXRED_2"/>
    <property type="match status" value="1"/>
</dbReference>
<accession>A0A849AG56</accession>
<organism evidence="3 4">
    <name type="scientific">Flexivirga aerilata</name>
    <dbReference type="NCBI Taxonomy" id="1656889"/>
    <lineage>
        <taxon>Bacteria</taxon>
        <taxon>Bacillati</taxon>
        <taxon>Actinomycetota</taxon>
        <taxon>Actinomycetes</taxon>
        <taxon>Micrococcales</taxon>
        <taxon>Dermacoccaceae</taxon>
        <taxon>Flexivirga</taxon>
    </lineage>
</organism>
<comment type="similarity">
    <text evidence="1">Belongs to the GMC oxidoreductase family.</text>
</comment>
<dbReference type="InterPro" id="IPR000172">
    <property type="entry name" value="GMC_OxRdtase_N"/>
</dbReference>
<dbReference type="GO" id="GO:0016614">
    <property type="term" value="F:oxidoreductase activity, acting on CH-OH group of donors"/>
    <property type="evidence" value="ECO:0007669"/>
    <property type="project" value="InterPro"/>
</dbReference>
<dbReference type="PIRSF" id="PIRSF000137">
    <property type="entry name" value="Alcohol_oxidase"/>
    <property type="match status" value="1"/>
</dbReference>
<dbReference type="SUPFAM" id="SSF54373">
    <property type="entry name" value="FAD-linked reductases, C-terminal domain"/>
    <property type="match status" value="1"/>
</dbReference>
<dbReference type="InterPro" id="IPR012132">
    <property type="entry name" value="GMC_OxRdtase"/>
</dbReference>
<evidence type="ECO:0000313" key="4">
    <source>
        <dbReference type="Proteomes" id="UP000557772"/>
    </source>
</evidence>
<name>A0A849AG56_9MICO</name>
<dbReference type="AlphaFoldDB" id="A0A849AG56"/>
<dbReference type="InterPro" id="IPR007867">
    <property type="entry name" value="GMC_OxRtase_C"/>
</dbReference>
<evidence type="ECO:0000313" key="3">
    <source>
        <dbReference type="EMBL" id="NNG38853.1"/>
    </source>
</evidence>